<evidence type="ECO:0000313" key="2">
    <source>
        <dbReference type="Proteomes" id="UP001057402"/>
    </source>
</evidence>
<evidence type="ECO:0000313" key="1">
    <source>
        <dbReference type="EMBL" id="KAI4330717.1"/>
    </source>
</evidence>
<name>A0ACB9N2B4_9MYRT</name>
<comment type="caution">
    <text evidence="1">The sequence shown here is derived from an EMBL/GenBank/DDBJ whole genome shotgun (WGS) entry which is preliminary data.</text>
</comment>
<accession>A0ACB9N2B4</accession>
<reference evidence="2" key="1">
    <citation type="journal article" date="2023" name="Front. Plant Sci.">
        <title>Chromosomal-level genome assembly of Melastoma candidum provides insights into trichome evolution.</title>
        <authorList>
            <person name="Zhong Y."/>
            <person name="Wu W."/>
            <person name="Sun C."/>
            <person name="Zou P."/>
            <person name="Liu Y."/>
            <person name="Dai S."/>
            <person name="Zhou R."/>
        </authorList>
    </citation>
    <scope>NUCLEOTIDE SEQUENCE [LARGE SCALE GENOMIC DNA]</scope>
</reference>
<protein>
    <submittedName>
        <fullName evidence="1">Uncharacterized protein</fullName>
    </submittedName>
</protein>
<sequence length="177" mass="19463">MTPMVAFWTCQLSLFLLLSPAASSDGAGSERTLAIVKPDGVWSNHAEEIKKIVLASGFSILQEKTVQLDEESAASFYSEHSKKKFFRSLVQYMISGPVLVMVLEKENAIADWRMLIGPTDSNKAKITHPRSIRTMCGTDAEKNCVHGSDSDQSAQREISFFFSSETPGGTVMGHDEL</sequence>
<keyword evidence="2" id="KW-1185">Reference proteome</keyword>
<dbReference type="EMBL" id="CM042887">
    <property type="protein sequence ID" value="KAI4330717.1"/>
    <property type="molecule type" value="Genomic_DNA"/>
</dbReference>
<gene>
    <name evidence="1" type="ORF">MLD38_028977</name>
</gene>
<organism evidence="1 2">
    <name type="scientific">Melastoma candidum</name>
    <dbReference type="NCBI Taxonomy" id="119954"/>
    <lineage>
        <taxon>Eukaryota</taxon>
        <taxon>Viridiplantae</taxon>
        <taxon>Streptophyta</taxon>
        <taxon>Embryophyta</taxon>
        <taxon>Tracheophyta</taxon>
        <taxon>Spermatophyta</taxon>
        <taxon>Magnoliopsida</taxon>
        <taxon>eudicotyledons</taxon>
        <taxon>Gunneridae</taxon>
        <taxon>Pentapetalae</taxon>
        <taxon>rosids</taxon>
        <taxon>malvids</taxon>
        <taxon>Myrtales</taxon>
        <taxon>Melastomataceae</taxon>
        <taxon>Melastomatoideae</taxon>
        <taxon>Melastomateae</taxon>
        <taxon>Melastoma</taxon>
    </lineage>
</organism>
<proteinExistence type="predicted"/>
<dbReference type="Proteomes" id="UP001057402">
    <property type="component" value="Chromosome 8"/>
</dbReference>